<dbReference type="PRINTS" id="PR00348">
    <property type="entry name" value="UBIQUITIN"/>
</dbReference>
<dbReference type="PANTHER" id="PTHR10666">
    <property type="entry name" value="UBIQUITIN"/>
    <property type="match status" value="1"/>
</dbReference>
<dbReference type="CDD" id="cd17039">
    <property type="entry name" value="Ubl_ubiquitin_like"/>
    <property type="match status" value="1"/>
</dbReference>
<evidence type="ECO:0000259" key="1">
    <source>
        <dbReference type="PROSITE" id="PS50053"/>
    </source>
</evidence>
<dbReference type="EMBL" id="MN739521">
    <property type="protein sequence ID" value="QHT10513.1"/>
    <property type="molecule type" value="Genomic_DNA"/>
</dbReference>
<dbReference type="InterPro" id="IPR029071">
    <property type="entry name" value="Ubiquitin-like_domsf"/>
</dbReference>
<dbReference type="SUPFAM" id="SSF54236">
    <property type="entry name" value="Ubiquitin-like"/>
    <property type="match status" value="1"/>
</dbReference>
<accession>A0A6C0D234</accession>
<dbReference type="Pfam" id="PF00240">
    <property type="entry name" value="ubiquitin"/>
    <property type="match status" value="1"/>
</dbReference>
<dbReference type="PROSITE" id="PS50053">
    <property type="entry name" value="UBIQUITIN_2"/>
    <property type="match status" value="1"/>
</dbReference>
<feature type="domain" description="Ubiquitin-like" evidence="1">
    <location>
        <begin position="28"/>
        <end position="103"/>
    </location>
</feature>
<dbReference type="Gene3D" id="3.10.20.90">
    <property type="entry name" value="Phosphatidylinositol 3-kinase Catalytic Subunit, Chain A, domain 1"/>
    <property type="match status" value="1"/>
</dbReference>
<sequence>MAYSHQPQFDDLTIRDKDTIAPLICSDFPIQIRSLTGKQTEVLVHHKMTVAELKDEIERVDQTPFDQQRIVYNGKQLEDERTLDYYDIKPDTIVHIILRIRGGMFHETSARKDFDLVQTFKQNPRVWVTLQAIEDLEEIIKTLKAKS</sequence>
<dbReference type="AlphaFoldDB" id="A0A6C0D234"/>
<proteinExistence type="predicted"/>
<dbReference type="SMART" id="SM00213">
    <property type="entry name" value="UBQ"/>
    <property type="match status" value="1"/>
</dbReference>
<reference evidence="2" key="1">
    <citation type="journal article" date="2020" name="Nature">
        <title>Giant virus diversity and host interactions through global metagenomics.</title>
        <authorList>
            <person name="Schulz F."/>
            <person name="Roux S."/>
            <person name="Paez-Espino D."/>
            <person name="Jungbluth S."/>
            <person name="Walsh D.A."/>
            <person name="Denef V.J."/>
            <person name="McMahon K.D."/>
            <person name="Konstantinidis K.T."/>
            <person name="Eloe-Fadrosh E.A."/>
            <person name="Kyrpides N.C."/>
            <person name="Woyke T."/>
        </authorList>
    </citation>
    <scope>NUCLEOTIDE SEQUENCE</scope>
    <source>
        <strain evidence="2">GVMAG-M-3300023174-107</strain>
    </source>
</reference>
<name>A0A6C0D234_9ZZZZ</name>
<dbReference type="InterPro" id="IPR019956">
    <property type="entry name" value="Ubiquitin_dom"/>
</dbReference>
<organism evidence="2">
    <name type="scientific">viral metagenome</name>
    <dbReference type="NCBI Taxonomy" id="1070528"/>
    <lineage>
        <taxon>unclassified sequences</taxon>
        <taxon>metagenomes</taxon>
        <taxon>organismal metagenomes</taxon>
    </lineage>
</organism>
<dbReference type="InterPro" id="IPR050158">
    <property type="entry name" value="Ubiquitin_ubiquitin-like"/>
</dbReference>
<evidence type="ECO:0000313" key="2">
    <source>
        <dbReference type="EMBL" id="QHT10513.1"/>
    </source>
</evidence>
<protein>
    <recommendedName>
        <fullName evidence="1">Ubiquitin-like domain-containing protein</fullName>
    </recommendedName>
</protein>
<dbReference type="InterPro" id="IPR000626">
    <property type="entry name" value="Ubiquitin-like_dom"/>
</dbReference>